<sequence>MRAFGTEISGNRMRNGELSVHQRDYILAQCEAGCSTKEIATAMFCSQRTIQKTIQRWNTTSTNNSRPRAGRPPILSWRDRRLLLRIAKKYPKIEYRKLL</sequence>
<organism evidence="1 2">
    <name type="scientific">Decorospora gaudefroyi</name>
    <dbReference type="NCBI Taxonomy" id="184978"/>
    <lineage>
        <taxon>Eukaryota</taxon>
        <taxon>Fungi</taxon>
        <taxon>Dikarya</taxon>
        <taxon>Ascomycota</taxon>
        <taxon>Pezizomycotina</taxon>
        <taxon>Dothideomycetes</taxon>
        <taxon>Pleosporomycetidae</taxon>
        <taxon>Pleosporales</taxon>
        <taxon>Pleosporineae</taxon>
        <taxon>Pleosporaceae</taxon>
        <taxon>Decorospora</taxon>
    </lineage>
</organism>
<feature type="non-terminal residue" evidence="1">
    <location>
        <position position="99"/>
    </location>
</feature>
<dbReference type="OrthoDB" id="3796133at2759"/>
<proteinExistence type="predicted"/>
<dbReference type="AlphaFoldDB" id="A0A6A5JW96"/>
<evidence type="ECO:0008006" key="3">
    <source>
        <dbReference type="Google" id="ProtNLM"/>
    </source>
</evidence>
<gene>
    <name evidence="1" type="ORF">BDW02DRAFT_537484</name>
</gene>
<dbReference type="EMBL" id="ML975494">
    <property type="protein sequence ID" value="KAF1828815.1"/>
    <property type="molecule type" value="Genomic_DNA"/>
</dbReference>
<accession>A0A6A5JW96</accession>
<evidence type="ECO:0000313" key="2">
    <source>
        <dbReference type="Proteomes" id="UP000800040"/>
    </source>
</evidence>
<dbReference type="InterPro" id="IPR009057">
    <property type="entry name" value="Homeodomain-like_sf"/>
</dbReference>
<keyword evidence="2" id="KW-1185">Reference proteome</keyword>
<evidence type="ECO:0000313" key="1">
    <source>
        <dbReference type="EMBL" id="KAF1828815.1"/>
    </source>
</evidence>
<dbReference type="Proteomes" id="UP000800040">
    <property type="component" value="Unassembled WGS sequence"/>
</dbReference>
<protein>
    <recommendedName>
        <fullName evidence="3">Transposase IS30-like HTH domain-containing protein</fullName>
    </recommendedName>
</protein>
<dbReference type="Gene3D" id="1.10.10.10">
    <property type="entry name" value="Winged helix-like DNA-binding domain superfamily/Winged helix DNA-binding domain"/>
    <property type="match status" value="1"/>
</dbReference>
<dbReference type="InterPro" id="IPR036388">
    <property type="entry name" value="WH-like_DNA-bd_sf"/>
</dbReference>
<name>A0A6A5JW96_9PLEO</name>
<dbReference type="SUPFAM" id="SSF46689">
    <property type="entry name" value="Homeodomain-like"/>
    <property type="match status" value="1"/>
</dbReference>
<dbReference type="Pfam" id="PF13551">
    <property type="entry name" value="HTH_29"/>
    <property type="match status" value="1"/>
</dbReference>
<reference evidence="1" key="1">
    <citation type="submission" date="2020-01" db="EMBL/GenBank/DDBJ databases">
        <authorList>
            <consortium name="DOE Joint Genome Institute"/>
            <person name="Haridas S."/>
            <person name="Albert R."/>
            <person name="Binder M."/>
            <person name="Bloem J."/>
            <person name="Labutti K."/>
            <person name="Salamov A."/>
            <person name="Andreopoulos B."/>
            <person name="Baker S.E."/>
            <person name="Barry K."/>
            <person name="Bills G."/>
            <person name="Bluhm B.H."/>
            <person name="Cannon C."/>
            <person name="Castanera R."/>
            <person name="Culley D.E."/>
            <person name="Daum C."/>
            <person name="Ezra D."/>
            <person name="Gonzalez J.B."/>
            <person name="Henrissat B."/>
            <person name="Kuo A."/>
            <person name="Liang C."/>
            <person name="Lipzen A."/>
            <person name="Lutzoni F."/>
            <person name="Magnuson J."/>
            <person name="Mondo S."/>
            <person name="Nolan M."/>
            <person name="Ohm R."/>
            <person name="Pangilinan J."/>
            <person name="Park H.-J."/>
            <person name="Ramirez L."/>
            <person name="Alfaro M."/>
            <person name="Sun H."/>
            <person name="Tritt A."/>
            <person name="Yoshinaga Y."/>
            <person name="Zwiers L.-H."/>
            <person name="Turgeon B.G."/>
            <person name="Goodwin S.B."/>
            <person name="Spatafora J.W."/>
            <person name="Crous P.W."/>
            <person name="Grigoriev I.V."/>
        </authorList>
    </citation>
    <scope>NUCLEOTIDE SEQUENCE</scope>
    <source>
        <strain evidence="1">P77</strain>
    </source>
</reference>